<evidence type="ECO:0000259" key="3">
    <source>
        <dbReference type="Pfam" id="PF01883"/>
    </source>
</evidence>
<evidence type="ECO:0000256" key="1">
    <source>
        <dbReference type="ARBA" id="ARBA00010381"/>
    </source>
</evidence>
<feature type="domain" description="MIP18 family-like" evidence="3">
    <location>
        <begin position="37"/>
        <end position="108"/>
    </location>
</feature>
<evidence type="ECO:0000256" key="2">
    <source>
        <dbReference type="ARBA" id="ARBA00022829"/>
    </source>
</evidence>
<evidence type="ECO:0000313" key="5">
    <source>
        <dbReference type="Proteomes" id="UP000321570"/>
    </source>
</evidence>
<accession>A0A564Z3T8</accession>
<reference evidence="4 5" key="1">
    <citation type="submission" date="2019-07" db="EMBL/GenBank/DDBJ databases">
        <authorList>
            <person name="Jastrzebski P J."/>
            <person name="Paukszto L."/>
            <person name="Jastrzebski P J."/>
        </authorList>
    </citation>
    <scope>NUCLEOTIDE SEQUENCE [LARGE SCALE GENOMIC DNA]</scope>
    <source>
        <strain evidence="4 5">WMS-il1</strain>
    </source>
</reference>
<dbReference type="GO" id="GO:0007059">
    <property type="term" value="P:chromosome segregation"/>
    <property type="evidence" value="ECO:0007669"/>
    <property type="project" value="UniProtKB-KW"/>
</dbReference>
<dbReference type="PANTHER" id="PTHR12377">
    <property type="entry name" value="CYTOSOLIC IRON-SULFUR ASSEMBLY COMPONENT 2B-RELATED"/>
    <property type="match status" value="1"/>
</dbReference>
<dbReference type="InterPro" id="IPR039796">
    <property type="entry name" value="MIP18"/>
</dbReference>
<dbReference type="Gene3D" id="6.10.250.1280">
    <property type="match status" value="1"/>
</dbReference>
<organism evidence="4 5">
    <name type="scientific">Hymenolepis diminuta</name>
    <name type="common">Rat tapeworm</name>
    <dbReference type="NCBI Taxonomy" id="6216"/>
    <lineage>
        <taxon>Eukaryota</taxon>
        <taxon>Metazoa</taxon>
        <taxon>Spiralia</taxon>
        <taxon>Lophotrochozoa</taxon>
        <taxon>Platyhelminthes</taxon>
        <taxon>Cestoda</taxon>
        <taxon>Eucestoda</taxon>
        <taxon>Cyclophyllidea</taxon>
        <taxon>Hymenolepididae</taxon>
        <taxon>Hymenolepis</taxon>
    </lineage>
</organism>
<protein>
    <recommendedName>
        <fullName evidence="3">MIP18 family-like domain-containing protein</fullName>
    </recommendedName>
</protein>
<dbReference type="AlphaFoldDB" id="A0A564Z3T8"/>
<dbReference type="Gene3D" id="3.30.300.130">
    <property type="entry name" value="Fe-S cluster assembly (FSCA)"/>
    <property type="match status" value="1"/>
</dbReference>
<comment type="similarity">
    <text evidence="1">Belongs to the MIP18 family.</text>
</comment>
<dbReference type="SUPFAM" id="SSF117916">
    <property type="entry name" value="Fe-S cluster assembly (FSCA) domain-like"/>
    <property type="match status" value="1"/>
</dbReference>
<dbReference type="Pfam" id="PF01883">
    <property type="entry name" value="FeS_assembly_P"/>
    <property type="match status" value="1"/>
</dbReference>
<dbReference type="InterPro" id="IPR002744">
    <property type="entry name" value="MIP18-like"/>
</dbReference>
<keyword evidence="5" id="KW-1185">Reference proteome</keyword>
<evidence type="ECO:0000313" key="4">
    <source>
        <dbReference type="EMBL" id="VUZ53959.1"/>
    </source>
</evidence>
<gene>
    <name evidence="4" type="ORF">WMSIL1_LOCUS12147</name>
</gene>
<dbReference type="EMBL" id="CABIJS010000588">
    <property type="protein sequence ID" value="VUZ53959.1"/>
    <property type="molecule type" value="Genomic_DNA"/>
</dbReference>
<dbReference type="PANTHER" id="PTHR12377:SF0">
    <property type="entry name" value="CYTOSOLIC IRON-SULFUR ASSEMBLY COMPONENT 2B"/>
    <property type="match status" value="1"/>
</dbReference>
<dbReference type="GO" id="GO:0051604">
    <property type="term" value="P:protein maturation"/>
    <property type="evidence" value="ECO:0007669"/>
    <property type="project" value="InterPro"/>
</dbReference>
<sequence length="154" mass="17230">MEILQNAAPQLHPIDNNRLGNRFRPMTSNAREPISVEEIFEHIRDIRDPEHPHSLEALGVVKKEDISVDDAASRVAVQFTPTIPHCSMATLIGLSIKVKLLRSLPRRFKICVTIAPGMHESELDINKQLADKERVAAAIENESVIRTLNQCIAP</sequence>
<name>A0A564Z3T8_HYMDI</name>
<proteinExistence type="inferred from homology"/>
<keyword evidence="2" id="KW-0159">Chromosome partition</keyword>
<dbReference type="GO" id="GO:0097361">
    <property type="term" value="C:cytosolic [4Fe-4S] assembly targeting complex"/>
    <property type="evidence" value="ECO:0007669"/>
    <property type="project" value="UniProtKB-ARBA"/>
</dbReference>
<dbReference type="InterPro" id="IPR034904">
    <property type="entry name" value="FSCA_dom_sf"/>
</dbReference>
<dbReference type="Proteomes" id="UP000321570">
    <property type="component" value="Unassembled WGS sequence"/>
</dbReference>
<dbReference type="FunFam" id="3.30.300.130:FF:000005">
    <property type="entry name" value="Mitotic spindle-associated mmxd complex subunit"/>
    <property type="match status" value="1"/>
</dbReference>